<dbReference type="InterPro" id="IPR019826">
    <property type="entry name" value="Carboxylesterase_B_AS"/>
</dbReference>
<evidence type="ECO:0000256" key="2">
    <source>
        <dbReference type="ARBA" id="ARBA00022801"/>
    </source>
</evidence>
<evidence type="ECO:0000259" key="4">
    <source>
        <dbReference type="Pfam" id="PF00135"/>
    </source>
</evidence>
<dbReference type="OrthoDB" id="408631at2759"/>
<accession>A0A8H4XMM8</accession>
<organism evidence="5 6">
    <name type="scientific">Fusarium zealandicum</name>
    <dbReference type="NCBI Taxonomy" id="1053134"/>
    <lineage>
        <taxon>Eukaryota</taxon>
        <taxon>Fungi</taxon>
        <taxon>Dikarya</taxon>
        <taxon>Ascomycota</taxon>
        <taxon>Pezizomycotina</taxon>
        <taxon>Sordariomycetes</taxon>
        <taxon>Hypocreomycetidae</taxon>
        <taxon>Hypocreales</taxon>
        <taxon>Nectriaceae</taxon>
        <taxon>Fusarium</taxon>
        <taxon>Fusarium staphyleae species complex</taxon>
    </lineage>
</organism>
<dbReference type="Gene3D" id="3.40.50.1820">
    <property type="entry name" value="alpha/beta hydrolase"/>
    <property type="match status" value="1"/>
</dbReference>
<dbReference type="InterPro" id="IPR002018">
    <property type="entry name" value="CarbesteraseB"/>
</dbReference>
<dbReference type="InterPro" id="IPR029058">
    <property type="entry name" value="AB_hydrolase_fold"/>
</dbReference>
<dbReference type="PROSITE" id="PS00122">
    <property type="entry name" value="CARBOXYLESTERASE_B_1"/>
    <property type="match status" value="1"/>
</dbReference>
<feature type="signal peptide" evidence="3">
    <location>
        <begin position="1"/>
        <end position="21"/>
    </location>
</feature>
<gene>
    <name evidence="5" type="ORF">FZEAL_2576</name>
</gene>
<dbReference type="PANTHER" id="PTHR11559">
    <property type="entry name" value="CARBOXYLESTERASE"/>
    <property type="match status" value="1"/>
</dbReference>
<evidence type="ECO:0000313" key="5">
    <source>
        <dbReference type="EMBL" id="KAF4981689.1"/>
    </source>
</evidence>
<keyword evidence="3" id="KW-0732">Signal</keyword>
<comment type="similarity">
    <text evidence="1 3">Belongs to the type-B carboxylesterase/lipase family.</text>
</comment>
<keyword evidence="2 3" id="KW-0378">Hydrolase</keyword>
<dbReference type="SUPFAM" id="SSF53474">
    <property type="entry name" value="alpha/beta-Hydrolases"/>
    <property type="match status" value="1"/>
</dbReference>
<dbReference type="Proteomes" id="UP000635477">
    <property type="component" value="Unassembled WGS sequence"/>
</dbReference>
<evidence type="ECO:0000256" key="1">
    <source>
        <dbReference type="ARBA" id="ARBA00005964"/>
    </source>
</evidence>
<protein>
    <recommendedName>
        <fullName evidence="3">Carboxylic ester hydrolase</fullName>
        <ecNumber evidence="3">3.1.1.-</ecNumber>
    </recommendedName>
</protein>
<dbReference type="InterPro" id="IPR050309">
    <property type="entry name" value="Type-B_Carboxylest/Lipase"/>
</dbReference>
<sequence length="568" mass="62089">MPSHALKVLLATASCLSLSASASHQLSSREAVPHATPSVHLSNGTYVGSHNARYAQDLFLGIPYAKPPVGSLRFAPPQPLTESFNGSRSATEYSLMCIGYGADTEALGSPVSEDCLTINVVRPAGTQPGDDLPVGVWVHGGSYVNGGSRDPRYNLSHIVDQSVKENKPMVAASINYRLSYWGFLFGKEMEEQGAGNIAFKDQRLALQWLRNNIAAFGGSSDKVTIWGESAGARSLGMQLVAYDGHHDDLFRGAILQSGSPVAKFNNSQGWQSYFDALVQKTGCDSATDRLNCLRELPWQTLNDIFNGTTPLGVASPTLSAVVDGDFMTDQAANLLLEGKFARVPLLLGNNFDEGTGYAKQGINTTAQFEAWLGSLGLNSAQTMAIDALYPDDPSKGIPSSFVGRPSAYPFGLQWKRVAALAGDYQQHSGRRLLAEMYALAGLPVYSYLWNVYVNGVEPIYGATHFQEVAFVFNNVQGKGYTTNPFENKPRSYVQLADLMSKMWVAFIHSNDPNLVDGSCEDNVWPRYQLTQPNNLVFDVNRTGLHYVELDDYRRAEISYLQTNVFLRV</sequence>
<comment type="caution">
    <text evidence="5">The sequence shown here is derived from an EMBL/GenBank/DDBJ whole genome shotgun (WGS) entry which is preliminary data.</text>
</comment>
<dbReference type="Pfam" id="PF00135">
    <property type="entry name" value="COesterase"/>
    <property type="match status" value="1"/>
</dbReference>
<feature type="chain" id="PRO_5034286135" description="Carboxylic ester hydrolase" evidence="3">
    <location>
        <begin position="22"/>
        <end position="568"/>
    </location>
</feature>
<dbReference type="PROSITE" id="PS00941">
    <property type="entry name" value="CARBOXYLESTERASE_B_2"/>
    <property type="match status" value="1"/>
</dbReference>
<keyword evidence="6" id="KW-1185">Reference proteome</keyword>
<name>A0A8H4XMM8_9HYPO</name>
<reference evidence="5" key="1">
    <citation type="journal article" date="2020" name="BMC Genomics">
        <title>Correction to: Identification and distribution of gene clusters required for synthesis of sphingolipid metabolism inhibitors in diverse species of the filamentous fungus Fusarium.</title>
        <authorList>
            <person name="Kim H.S."/>
            <person name="Lohmar J.M."/>
            <person name="Busman M."/>
            <person name="Brown D.W."/>
            <person name="Naumann T.A."/>
            <person name="Divon H.H."/>
            <person name="Lysoe E."/>
            <person name="Uhlig S."/>
            <person name="Proctor R.H."/>
        </authorList>
    </citation>
    <scope>NUCLEOTIDE SEQUENCE</scope>
    <source>
        <strain evidence="5">NRRL 22465</strain>
    </source>
</reference>
<dbReference type="GO" id="GO:0016787">
    <property type="term" value="F:hydrolase activity"/>
    <property type="evidence" value="ECO:0007669"/>
    <property type="project" value="UniProtKB-KW"/>
</dbReference>
<evidence type="ECO:0000313" key="6">
    <source>
        <dbReference type="Proteomes" id="UP000635477"/>
    </source>
</evidence>
<dbReference type="EC" id="3.1.1.-" evidence="3"/>
<dbReference type="EMBL" id="JABEYC010000154">
    <property type="protein sequence ID" value="KAF4981689.1"/>
    <property type="molecule type" value="Genomic_DNA"/>
</dbReference>
<reference evidence="5" key="2">
    <citation type="submission" date="2020-05" db="EMBL/GenBank/DDBJ databases">
        <authorList>
            <person name="Kim H.-S."/>
            <person name="Proctor R.H."/>
            <person name="Brown D.W."/>
        </authorList>
    </citation>
    <scope>NUCLEOTIDE SEQUENCE</scope>
    <source>
        <strain evidence="5">NRRL 22465</strain>
    </source>
</reference>
<proteinExistence type="inferred from homology"/>
<feature type="domain" description="Carboxylesterase type B" evidence="4">
    <location>
        <begin position="37"/>
        <end position="541"/>
    </location>
</feature>
<evidence type="ECO:0000256" key="3">
    <source>
        <dbReference type="RuleBase" id="RU361235"/>
    </source>
</evidence>
<dbReference type="AlphaFoldDB" id="A0A8H4XMM8"/>
<dbReference type="InterPro" id="IPR019819">
    <property type="entry name" value="Carboxylesterase_B_CS"/>
</dbReference>